<feature type="region of interest" description="Disordered" evidence="1">
    <location>
        <begin position="57"/>
        <end position="79"/>
    </location>
</feature>
<protein>
    <submittedName>
        <fullName evidence="2">Uncharacterized protein</fullName>
    </submittedName>
</protein>
<evidence type="ECO:0000256" key="1">
    <source>
        <dbReference type="SAM" id="MobiDB-lite"/>
    </source>
</evidence>
<keyword evidence="3" id="KW-1185">Reference proteome</keyword>
<gene>
    <name evidence="2" type="ORF">QBC41DRAFT_324970</name>
</gene>
<evidence type="ECO:0000313" key="2">
    <source>
        <dbReference type="EMBL" id="KAK0666940.1"/>
    </source>
</evidence>
<sequence length="267" mass="29386">MAQADKTTLVLADSDHFIHDTSSSTPTAVYSLSTSIDSLTYKDSSVNFSRALHQKVTSSSSSSTLESDTPATTQKEEDRLYNLVHPANADYRTDIPARFFLTCHSPSLSPIGNIKLVTSKSLLSSKPDKIKAIHYPNRTATTSPLFPEEDASAAERVLFTAIKQTFGRGYVWTNSQHKEVAREEELKEGDVIKGKKLIFTSGQVNQEERDAIVAVWILKRWAEVAEEKGFKKEALEKLSSADRAHMDMKWFKRSGALGGLAAVGGAC</sequence>
<name>A0AA40DAP3_9PEZI</name>
<feature type="compositionally biased region" description="Polar residues" evidence="1">
    <location>
        <begin position="64"/>
        <end position="73"/>
    </location>
</feature>
<reference evidence="2" key="1">
    <citation type="submission" date="2023-06" db="EMBL/GenBank/DDBJ databases">
        <title>Genome-scale phylogeny and comparative genomics of the fungal order Sordariales.</title>
        <authorList>
            <consortium name="Lawrence Berkeley National Laboratory"/>
            <person name="Hensen N."/>
            <person name="Bonometti L."/>
            <person name="Westerberg I."/>
            <person name="Brannstrom I.O."/>
            <person name="Guillou S."/>
            <person name="Cros-Aarteil S."/>
            <person name="Calhoun S."/>
            <person name="Haridas S."/>
            <person name="Kuo A."/>
            <person name="Mondo S."/>
            <person name="Pangilinan J."/>
            <person name="Riley R."/>
            <person name="Labutti K."/>
            <person name="Andreopoulos B."/>
            <person name="Lipzen A."/>
            <person name="Chen C."/>
            <person name="Yanf M."/>
            <person name="Daum C."/>
            <person name="Ng V."/>
            <person name="Clum A."/>
            <person name="Steindorff A."/>
            <person name="Ohm R."/>
            <person name="Martin F."/>
            <person name="Silar P."/>
            <person name="Natvig D."/>
            <person name="Lalanne C."/>
            <person name="Gautier V."/>
            <person name="Ament-Velasquez S.L."/>
            <person name="Kruys A."/>
            <person name="Hutchinson M.I."/>
            <person name="Powell A.J."/>
            <person name="Barry K."/>
            <person name="Miller A.N."/>
            <person name="Grigoriev I.V."/>
            <person name="Debuchy R."/>
            <person name="Gladieux P."/>
            <person name="Thoren M.H."/>
            <person name="Johannesson H."/>
        </authorList>
    </citation>
    <scope>NUCLEOTIDE SEQUENCE</scope>
    <source>
        <strain evidence="2">CBS 307.81</strain>
    </source>
</reference>
<accession>A0AA40DAP3</accession>
<organism evidence="2 3">
    <name type="scientific">Cercophora samala</name>
    <dbReference type="NCBI Taxonomy" id="330535"/>
    <lineage>
        <taxon>Eukaryota</taxon>
        <taxon>Fungi</taxon>
        <taxon>Dikarya</taxon>
        <taxon>Ascomycota</taxon>
        <taxon>Pezizomycotina</taxon>
        <taxon>Sordariomycetes</taxon>
        <taxon>Sordariomycetidae</taxon>
        <taxon>Sordariales</taxon>
        <taxon>Lasiosphaeriaceae</taxon>
        <taxon>Cercophora</taxon>
    </lineage>
</organism>
<dbReference type="Proteomes" id="UP001174997">
    <property type="component" value="Unassembled WGS sequence"/>
</dbReference>
<proteinExistence type="predicted"/>
<dbReference type="EMBL" id="JAULSY010000080">
    <property type="protein sequence ID" value="KAK0666940.1"/>
    <property type="molecule type" value="Genomic_DNA"/>
</dbReference>
<comment type="caution">
    <text evidence="2">The sequence shown here is derived from an EMBL/GenBank/DDBJ whole genome shotgun (WGS) entry which is preliminary data.</text>
</comment>
<dbReference type="AlphaFoldDB" id="A0AA40DAP3"/>
<evidence type="ECO:0000313" key="3">
    <source>
        <dbReference type="Proteomes" id="UP001174997"/>
    </source>
</evidence>